<feature type="domain" description="Fumarate lyase N-terminal" evidence="2">
    <location>
        <begin position="10"/>
        <end position="341"/>
    </location>
</feature>
<dbReference type="Proteomes" id="UP000521227">
    <property type="component" value="Unassembled WGS sequence"/>
</dbReference>
<dbReference type="PANTHER" id="PTHR42696">
    <property type="entry name" value="ASPARTATE AMMONIA-LYASE"/>
    <property type="match status" value="1"/>
</dbReference>
<dbReference type="GO" id="GO:0006531">
    <property type="term" value="P:aspartate metabolic process"/>
    <property type="evidence" value="ECO:0007669"/>
    <property type="project" value="TreeGrafter"/>
</dbReference>
<dbReference type="RefSeq" id="WP_246395546.1">
    <property type="nucleotide sequence ID" value="NZ_JACHIJ010000012.1"/>
</dbReference>
<dbReference type="Pfam" id="PF00206">
    <property type="entry name" value="Lyase_1"/>
    <property type="match status" value="1"/>
</dbReference>
<dbReference type="NCBIfam" id="NF008909">
    <property type="entry name" value="PRK12273.1"/>
    <property type="match status" value="1"/>
</dbReference>
<evidence type="ECO:0000259" key="3">
    <source>
        <dbReference type="Pfam" id="PF10415"/>
    </source>
</evidence>
<evidence type="ECO:0000313" key="5">
    <source>
        <dbReference type="Proteomes" id="UP000521227"/>
    </source>
</evidence>
<accession>A0A840N9C8</accession>
<feature type="domain" description="Fumarase C C-terminal" evidence="3">
    <location>
        <begin position="408"/>
        <end position="457"/>
    </location>
</feature>
<dbReference type="EC" id="4.3.1.1" evidence="4"/>
<proteinExistence type="predicted"/>
<dbReference type="FunFam" id="1.10.275.10:FF:000001">
    <property type="entry name" value="Fumarate hydratase, mitochondrial"/>
    <property type="match status" value="1"/>
</dbReference>
<dbReference type="InterPro" id="IPR018951">
    <property type="entry name" value="Fumarase_C_C"/>
</dbReference>
<dbReference type="InterPro" id="IPR051546">
    <property type="entry name" value="Aspartate_Ammonia-Lyase"/>
</dbReference>
<dbReference type="PANTHER" id="PTHR42696:SF2">
    <property type="entry name" value="ASPARTATE AMMONIA-LYASE"/>
    <property type="match status" value="1"/>
</dbReference>
<evidence type="ECO:0000259" key="2">
    <source>
        <dbReference type="Pfam" id="PF00206"/>
    </source>
</evidence>
<dbReference type="Gene3D" id="1.10.40.30">
    <property type="entry name" value="Fumarase/aspartase (C-terminal domain)"/>
    <property type="match status" value="1"/>
</dbReference>
<dbReference type="PRINTS" id="PR00145">
    <property type="entry name" value="ARGSUCLYASE"/>
</dbReference>
<dbReference type="InterPro" id="IPR000362">
    <property type="entry name" value="Fumarate_lyase_fam"/>
</dbReference>
<dbReference type="InterPro" id="IPR008948">
    <property type="entry name" value="L-Aspartase-like"/>
</dbReference>
<gene>
    <name evidence="4" type="ORF">HNQ36_005218</name>
</gene>
<dbReference type="EMBL" id="JACHIJ010000012">
    <property type="protein sequence ID" value="MBB5055207.1"/>
    <property type="molecule type" value="Genomic_DNA"/>
</dbReference>
<dbReference type="Gene3D" id="1.10.275.10">
    <property type="entry name" value="Fumarase/aspartase (N-terminal domain)"/>
    <property type="match status" value="1"/>
</dbReference>
<dbReference type="InterPro" id="IPR022761">
    <property type="entry name" value="Fumarate_lyase_N"/>
</dbReference>
<dbReference type="PROSITE" id="PS00163">
    <property type="entry name" value="FUMARATE_LYASES"/>
    <property type="match status" value="1"/>
</dbReference>
<dbReference type="PRINTS" id="PR00149">
    <property type="entry name" value="FUMRATELYASE"/>
</dbReference>
<keyword evidence="1 4" id="KW-0456">Lyase</keyword>
<dbReference type="FunFam" id="1.20.200.10:FF:000001">
    <property type="entry name" value="Fumarate hydratase, mitochondrial"/>
    <property type="match status" value="1"/>
</dbReference>
<dbReference type="Pfam" id="PF10415">
    <property type="entry name" value="FumaraseC_C"/>
    <property type="match status" value="1"/>
</dbReference>
<dbReference type="CDD" id="cd01357">
    <property type="entry name" value="Aspartase"/>
    <property type="match status" value="1"/>
</dbReference>
<sequence length="457" mass="50016">MVRTEIDSLGEIEIKADSYWGAQTERALDNFRISEIPTERFPDLIVALAMVKRAACFANHTLGLLPLHKWQGISFACDQLISGRYHDQFKLDMIQGGAGTSLNMNANEVITNIAIEKLGAPKGDYSVIHPNDDVNRSQSTNDVYPTSTRLAILTAYSRLQCELTLLIEAFREKSLEFRDVIKLGRTQLQDAVPMTLGQEFGAFATVLNEDVARGSETSRLLQEINLGGTAIGTRLNAPKEYQKIAIEELSRLCRFPLRSADDLIEASWDTGALVSISGVIKRTAIKLSKIASDLRLLSSGPRGGLGEIHLPERQPGSSIMPGKVNPVIPEVVNQACYEIVGNDMTISMASEAAQLQLNAMEPVMVFNVLSSIRVLSNTIATFRERCVCGIRAAPGRCKEHLERSVGMATALVPAVGYDLSAKLAKDALASGVSLRVLAKERFGSFDIENLLNPRRMI</sequence>
<organism evidence="4 5">
    <name type="scientific">Afipia massiliensis</name>
    <dbReference type="NCBI Taxonomy" id="211460"/>
    <lineage>
        <taxon>Bacteria</taxon>
        <taxon>Pseudomonadati</taxon>
        <taxon>Pseudomonadota</taxon>
        <taxon>Alphaproteobacteria</taxon>
        <taxon>Hyphomicrobiales</taxon>
        <taxon>Nitrobacteraceae</taxon>
        <taxon>Afipia</taxon>
    </lineage>
</organism>
<dbReference type="GO" id="GO:0008797">
    <property type="term" value="F:aspartate ammonia-lyase activity"/>
    <property type="evidence" value="ECO:0007669"/>
    <property type="project" value="UniProtKB-EC"/>
</dbReference>
<dbReference type="GO" id="GO:0006099">
    <property type="term" value="P:tricarboxylic acid cycle"/>
    <property type="evidence" value="ECO:0007669"/>
    <property type="project" value="InterPro"/>
</dbReference>
<dbReference type="GO" id="GO:0005829">
    <property type="term" value="C:cytosol"/>
    <property type="evidence" value="ECO:0007669"/>
    <property type="project" value="TreeGrafter"/>
</dbReference>
<evidence type="ECO:0000313" key="4">
    <source>
        <dbReference type="EMBL" id="MBB5055207.1"/>
    </source>
</evidence>
<dbReference type="InterPro" id="IPR024083">
    <property type="entry name" value="Fumarase/histidase_N"/>
</dbReference>
<protein>
    <submittedName>
        <fullName evidence="4">Aspartate ammonia-lyase</fullName>
        <ecNumber evidence="4">4.3.1.1</ecNumber>
    </submittedName>
</protein>
<evidence type="ECO:0000256" key="1">
    <source>
        <dbReference type="ARBA" id="ARBA00023239"/>
    </source>
</evidence>
<dbReference type="SUPFAM" id="SSF48557">
    <property type="entry name" value="L-aspartase-like"/>
    <property type="match status" value="1"/>
</dbReference>
<comment type="caution">
    <text evidence="4">The sequence shown here is derived from an EMBL/GenBank/DDBJ whole genome shotgun (WGS) entry which is preliminary data.</text>
</comment>
<dbReference type="Gene3D" id="1.20.200.10">
    <property type="entry name" value="Fumarase/aspartase (Central domain)"/>
    <property type="match status" value="1"/>
</dbReference>
<dbReference type="InterPro" id="IPR020557">
    <property type="entry name" value="Fumarate_lyase_CS"/>
</dbReference>
<reference evidence="4 5" key="1">
    <citation type="submission" date="2020-08" db="EMBL/GenBank/DDBJ databases">
        <title>Genomic Encyclopedia of Type Strains, Phase IV (KMG-IV): sequencing the most valuable type-strain genomes for metagenomic binning, comparative biology and taxonomic classification.</title>
        <authorList>
            <person name="Goeker M."/>
        </authorList>
    </citation>
    <scope>NUCLEOTIDE SEQUENCE [LARGE SCALE GENOMIC DNA]</scope>
    <source>
        <strain evidence="4 5">DSM 17498</strain>
    </source>
</reference>
<dbReference type="AlphaFoldDB" id="A0A840N9C8"/>
<name>A0A840N9C8_9BRAD</name>